<dbReference type="RefSeq" id="WP_354644853.1">
    <property type="nucleotide sequence ID" value="NZ_CP159872.1"/>
</dbReference>
<dbReference type="EMBL" id="CP159872">
    <property type="protein sequence ID" value="XCM83913.1"/>
    <property type="molecule type" value="Genomic_DNA"/>
</dbReference>
<dbReference type="Pfam" id="PF02673">
    <property type="entry name" value="BacA"/>
    <property type="match status" value="1"/>
</dbReference>
<dbReference type="PANTHER" id="PTHR30622">
    <property type="entry name" value="UNDECAPRENYL-DIPHOSPHATASE"/>
    <property type="match status" value="1"/>
</dbReference>
<dbReference type="GO" id="GO:0008360">
    <property type="term" value="P:regulation of cell shape"/>
    <property type="evidence" value="ECO:0007669"/>
    <property type="project" value="UniProtKB-KW"/>
</dbReference>
<evidence type="ECO:0000256" key="8">
    <source>
        <dbReference type="ARBA" id="ARBA00022960"/>
    </source>
</evidence>
<dbReference type="AlphaFoldDB" id="A0AAU8K9E5"/>
<evidence type="ECO:0000256" key="17">
    <source>
        <dbReference type="HAMAP-Rule" id="MF_01006"/>
    </source>
</evidence>
<comment type="subcellular location">
    <subcellularLocation>
        <location evidence="1 17">Cell membrane</location>
        <topology evidence="1 17">Multi-pass membrane protein</topology>
    </subcellularLocation>
</comment>
<dbReference type="NCBIfam" id="NF001393">
    <property type="entry name" value="PRK00281.2-4"/>
    <property type="match status" value="1"/>
</dbReference>
<dbReference type="GO" id="GO:0009252">
    <property type="term" value="P:peptidoglycan biosynthetic process"/>
    <property type="evidence" value="ECO:0007669"/>
    <property type="project" value="UniProtKB-KW"/>
</dbReference>
<evidence type="ECO:0000256" key="9">
    <source>
        <dbReference type="ARBA" id="ARBA00022984"/>
    </source>
</evidence>
<keyword evidence="9 17" id="KW-0573">Peptidoglycan synthesis</keyword>
<dbReference type="NCBIfam" id="NF001392">
    <property type="entry name" value="PRK00281.2-1"/>
    <property type="match status" value="1"/>
</dbReference>
<dbReference type="GO" id="GO:0005886">
    <property type="term" value="C:plasma membrane"/>
    <property type="evidence" value="ECO:0007669"/>
    <property type="project" value="UniProtKB-SubCell"/>
</dbReference>
<comment type="miscellaneous">
    <text evidence="17">Bacitracin is thought to be involved in the inhibition of peptidoglycan synthesis by sequestering undecaprenyl diphosphate, thereby reducing the pool of lipid carrier available.</text>
</comment>
<evidence type="ECO:0000256" key="6">
    <source>
        <dbReference type="ARBA" id="ARBA00022692"/>
    </source>
</evidence>
<dbReference type="EC" id="3.6.1.27" evidence="3 17"/>
<feature type="transmembrane region" description="Helical" evidence="17">
    <location>
        <begin position="253"/>
        <end position="273"/>
    </location>
</feature>
<evidence type="ECO:0000256" key="1">
    <source>
        <dbReference type="ARBA" id="ARBA00004651"/>
    </source>
</evidence>
<evidence type="ECO:0000256" key="3">
    <source>
        <dbReference type="ARBA" id="ARBA00012374"/>
    </source>
</evidence>
<dbReference type="GO" id="GO:0046677">
    <property type="term" value="P:response to antibiotic"/>
    <property type="evidence" value="ECO:0007669"/>
    <property type="project" value="UniProtKB-UniRule"/>
</dbReference>
<evidence type="ECO:0000256" key="12">
    <source>
        <dbReference type="ARBA" id="ARBA00023251"/>
    </source>
</evidence>
<dbReference type="HAMAP" id="MF_01006">
    <property type="entry name" value="Undec_diphosphatase"/>
    <property type="match status" value="1"/>
</dbReference>
<keyword evidence="13 17" id="KW-0961">Cell wall biogenesis/degradation</keyword>
<evidence type="ECO:0000256" key="5">
    <source>
        <dbReference type="ARBA" id="ARBA00022475"/>
    </source>
</evidence>
<feature type="transmembrane region" description="Helical" evidence="17">
    <location>
        <begin position="223"/>
        <end position="241"/>
    </location>
</feature>
<evidence type="ECO:0000256" key="14">
    <source>
        <dbReference type="ARBA" id="ARBA00032707"/>
    </source>
</evidence>
<evidence type="ECO:0000256" key="4">
    <source>
        <dbReference type="ARBA" id="ARBA00021581"/>
    </source>
</evidence>
<protein>
    <recommendedName>
        <fullName evidence="4 17">Undecaprenyl-diphosphatase</fullName>
        <ecNumber evidence="3 17">3.6.1.27</ecNumber>
    </recommendedName>
    <alternativeName>
        <fullName evidence="15 17">Bacitracin resistance protein</fullName>
    </alternativeName>
    <alternativeName>
        <fullName evidence="14 17">Undecaprenyl pyrophosphate phosphatase</fullName>
    </alternativeName>
</protein>
<evidence type="ECO:0000256" key="7">
    <source>
        <dbReference type="ARBA" id="ARBA00022801"/>
    </source>
</evidence>
<sequence>MGWFHAAVLGLIQGLTEFLPISSSAHLRVFPALLGWGDPGAAFTAVTQLGTESAVLIYFRRDISAIVSAWAVSLVKPARRSDPNARMGWFVIVGTLPIGILGAAFQDTIETSLRDLRVIGTTLIVFGLVLAVADRSRAVRNARPISSLTLPHAVTYGMAQALALIPGVSRSGGTISAGLLLGYSREAAARYSFLLAIPAVLASGLLELFKIGEGPAPDWGPTLFATLIAFVVGYAAIAWFLKYISHNSFMPFVVYRVLLGFVIIGLVTAGALAPDAGVVAK</sequence>
<dbReference type="GO" id="GO:0050380">
    <property type="term" value="F:undecaprenyl-diphosphatase activity"/>
    <property type="evidence" value="ECO:0007669"/>
    <property type="project" value="UniProtKB-UniRule"/>
</dbReference>
<evidence type="ECO:0000256" key="10">
    <source>
        <dbReference type="ARBA" id="ARBA00022989"/>
    </source>
</evidence>
<keyword evidence="8 17" id="KW-0133">Cell shape</keyword>
<keyword evidence="10 17" id="KW-1133">Transmembrane helix</keyword>
<comment type="catalytic activity">
    <reaction evidence="16 17">
        <text>di-trans,octa-cis-undecaprenyl diphosphate + H2O = di-trans,octa-cis-undecaprenyl phosphate + phosphate + H(+)</text>
        <dbReference type="Rhea" id="RHEA:28094"/>
        <dbReference type="ChEBI" id="CHEBI:15377"/>
        <dbReference type="ChEBI" id="CHEBI:15378"/>
        <dbReference type="ChEBI" id="CHEBI:43474"/>
        <dbReference type="ChEBI" id="CHEBI:58405"/>
        <dbReference type="ChEBI" id="CHEBI:60392"/>
        <dbReference type="EC" id="3.6.1.27"/>
    </reaction>
</comment>
<organism evidence="18">
    <name type="scientific">Kitasatospora camelliae</name>
    <dbReference type="NCBI Taxonomy" id="3156397"/>
    <lineage>
        <taxon>Bacteria</taxon>
        <taxon>Bacillati</taxon>
        <taxon>Actinomycetota</taxon>
        <taxon>Actinomycetes</taxon>
        <taxon>Kitasatosporales</taxon>
        <taxon>Streptomycetaceae</taxon>
        <taxon>Kitasatospora</taxon>
    </lineage>
</organism>
<gene>
    <name evidence="17" type="primary">uppP</name>
    <name evidence="18" type="ORF">ABWK59_07560</name>
</gene>
<feature type="transmembrane region" description="Helical" evidence="17">
    <location>
        <begin position="116"/>
        <end position="133"/>
    </location>
</feature>
<feature type="transmembrane region" description="Helical" evidence="17">
    <location>
        <begin position="87"/>
        <end position="104"/>
    </location>
</feature>
<evidence type="ECO:0000256" key="13">
    <source>
        <dbReference type="ARBA" id="ARBA00023316"/>
    </source>
</evidence>
<dbReference type="NCBIfam" id="TIGR00753">
    <property type="entry name" value="undec_PP_bacA"/>
    <property type="match status" value="1"/>
</dbReference>
<dbReference type="InterPro" id="IPR003824">
    <property type="entry name" value="UppP"/>
</dbReference>
<feature type="transmembrane region" description="Helical" evidence="17">
    <location>
        <begin position="191"/>
        <end position="211"/>
    </location>
</feature>
<keyword evidence="11 17" id="KW-0472">Membrane</keyword>
<comment type="function">
    <text evidence="17">Catalyzes the dephosphorylation of undecaprenyl diphosphate (UPP). Confers resistance to bacitracin.</text>
</comment>
<name>A0AAU8K9E5_9ACTN</name>
<accession>A0AAU8K9E5</accession>
<evidence type="ECO:0000256" key="2">
    <source>
        <dbReference type="ARBA" id="ARBA00010621"/>
    </source>
</evidence>
<keyword evidence="5 17" id="KW-1003">Cell membrane</keyword>
<comment type="similarity">
    <text evidence="2 17">Belongs to the UppP family.</text>
</comment>
<evidence type="ECO:0000256" key="16">
    <source>
        <dbReference type="ARBA" id="ARBA00047594"/>
    </source>
</evidence>
<dbReference type="GO" id="GO:0071555">
    <property type="term" value="P:cell wall organization"/>
    <property type="evidence" value="ECO:0007669"/>
    <property type="project" value="UniProtKB-KW"/>
</dbReference>
<proteinExistence type="inferred from homology"/>
<keyword evidence="7 17" id="KW-0378">Hydrolase</keyword>
<evidence type="ECO:0000313" key="18">
    <source>
        <dbReference type="EMBL" id="XCM83913.1"/>
    </source>
</evidence>
<keyword evidence="12 17" id="KW-0046">Antibiotic resistance</keyword>
<evidence type="ECO:0000256" key="15">
    <source>
        <dbReference type="ARBA" id="ARBA00032932"/>
    </source>
</evidence>
<evidence type="ECO:0000256" key="11">
    <source>
        <dbReference type="ARBA" id="ARBA00023136"/>
    </source>
</evidence>
<dbReference type="PANTHER" id="PTHR30622:SF4">
    <property type="entry name" value="UNDECAPRENYL-DIPHOSPHATASE"/>
    <property type="match status" value="1"/>
</dbReference>
<keyword evidence="6 17" id="KW-0812">Transmembrane</keyword>
<reference evidence="18" key="1">
    <citation type="submission" date="2024-06" db="EMBL/GenBank/DDBJ databases">
        <title>The genome sequences of Kitasatospora sp. strain HUAS MG31.</title>
        <authorList>
            <person name="Mo P."/>
        </authorList>
    </citation>
    <scope>NUCLEOTIDE SEQUENCE</scope>
    <source>
        <strain evidence="18">HUAS MG31</strain>
    </source>
</reference>
<dbReference type="KEGG" id="kcm:ABWK59_07560"/>